<accession>A0A9J5Y2Y1</accession>
<reference evidence="1 2" key="1">
    <citation type="submission" date="2020-09" db="EMBL/GenBank/DDBJ databases">
        <title>De no assembly of potato wild relative species, Solanum commersonii.</title>
        <authorList>
            <person name="Cho K."/>
        </authorList>
    </citation>
    <scope>NUCLEOTIDE SEQUENCE [LARGE SCALE GENOMIC DNA]</scope>
    <source>
        <strain evidence="1">LZ3.2</strain>
        <tissue evidence="1">Leaf</tissue>
    </source>
</reference>
<protein>
    <submittedName>
        <fullName evidence="1">Uncharacterized protein</fullName>
    </submittedName>
</protein>
<gene>
    <name evidence="1" type="ORF">H5410_036017</name>
</gene>
<dbReference type="EMBL" id="JACXVP010000007">
    <property type="protein sequence ID" value="KAG5594785.1"/>
    <property type="molecule type" value="Genomic_DNA"/>
</dbReference>
<evidence type="ECO:0000313" key="2">
    <source>
        <dbReference type="Proteomes" id="UP000824120"/>
    </source>
</evidence>
<keyword evidence="2" id="KW-1185">Reference proteome</keyword>
<name>A0A9J5Y2Y1_SOLCO</name>
<evidence type="ECO:0000313" key="1">
    <source>
        <dbReference type="EMBL" id="KAG5594785.1"/>
    </source>
</evidence>
<organism evidence="1 2">
    <name type="scientific">Solanum commersonii</name>
    <name type="common">Commerson's wild potato</name>
    <name type="synonym">Commerson's nightshade</name>
    <dbReference type="NCBI Taxonomy" id="4109"/>
    <lineage>
        <taxon>Eukaryota</taxon>
        <taxon>Viridiplantae</taxon>
        <taxon>Streptophyta</taxon>
        <taxon>Embryophyta</taxon>
        <taxon>Tracheophyta</taxon>
        <taxon>Spermatophyta</taxon>
        <taxon>Magnoliopsida</taxon>
        <taxon>eudicotyledons</taxon>
        <taxon>Gunneridae</taxon>
        <taxon>Pentapetalae</taxon>
        <taxon>asterids</taxon>
        <taxon>lamiids</taxon>
        <taxon>Solanales</taxon>
        <taxon>Solanaceae</taxon>
        <taxon>Solanoideae</taxon>
        <taxon>Solaneae</taxon>
        <taxon>Solanum</taxon>
    </lineage>
</organism>
<dbReference type="Proteomes" id="UP000824120">
    <property type="component" value="Chromosome 7"/>
</dbReference>
<comment type="caution">
    <text evidence="1">The sequence shown here is derived from an EMBL/GenBank/DDBJ whole genome shotgun (WGS) entry which is preliminary data.</text>
</comment>
<proteinExistence type="predicted"/>
<sequence length="63" mass="7298">MSPNDTEHDDPEVVVYESNKFVVANTSWLSCDKWVSERNPFETGTTPTLGWVIILLHDRRHLN</sequence>
<dbReference type="AlphaFoldDB" id="A0A9J5Y2Y1"/>